<keyword evidence="4" id="KW-1185">Reference proteome</keyword>
<evidence type="ECO:0000256" key="1">
    <source>
        <dbReference type="SAM" id="Phobius"/>
    </source>
</evidence>
<keyword evidence="1" id="KW-0472">Membrane</keyword>
<reference evidence="3" key="1">
    <citation type="submission" date="2020-11" db="EMBL/GenBank/DDBJ databases">
        <authorList>
            <consortium name="DOE Joint Genome Institute"/>
            <person name="Ahrendt S."/>
            <person name="Riley R."/>
            <person name="Andreopoulos W."/>
            <person name="Labutti K."/>
            <person name="Pangilinan J."/>
            <person name="Ruiz-Duenas F.J."/>
            <person name="Barrasa J.M."/>
            <person name="Sanchez-Garcia M."/>
            <person name="Camarero S."/>
            <person name="Miyauchi S."/>
            <person name="Serrano A."/>
            <person name="Linde D."/>
            <person name="Babiker R."/>
            <person name="Drula E."/>
            <person name="Ayuso-Fernandez I."/>
            <person name="Pacheco R."/>
            <person name="Padilla G."/>
            <person name="Ferreira P."/>
            <person name="Barriuso J."/>
            <person name="Kellner H."/>
            <person name="Castanera R."/>
            <person name="Alfaro M."/>
            <person name="Ramirez L."/>
            <person name="Pisabarro A.G."/>
            <person name="Kuo A."/>
            <person name="Tritt A."/>
            <person name="Lipzen A."/>
            <person name="He G."/>
            <person name="Yan M."/>
            <person name="Ng V."/>
            <person name="Cullen D."/>
            <person name="Martin F."/>
            <person name="Rosso M.-N."/>
            <person name="Henrissat B."/>
            <person name="Hibbett D."/>
            <person name="Martinez A.T."/>
            <person name="Grigoriev I.V."/>
        </authorList>
    </citation>
    <scope>NUCLEOTIDE SEQUENCE</scope>
    <source>
        <strain evidence="3">CBS 247.69</strain>
    </source>
</reference>
<feature type="domain" description="DUF6533" evidence="2">
    <location>
        <begin position="26"/>
        <end position="69"/>
    </location>
</feature>
<comment type="caution">
    <text evidence="3">The sequence shown here is derived from an EMBL/GenBank/DDBJ whole genome shotgun (WGS) entry which is preliminary data.</text>
</comment>
<evidence type="ECO:0000313" key="3">
    <source>
        <dbReference type="EMBL" id="KAF9464442.1"/>
    </source>
</evidence>
<evidence type="ECO:0000313" key="4">
    <source>
        <dbReference type="Proteomes" id="UP000807353"/>
    </source>
</evidence>
<dbReference type="InterPro" id="IPR045340">
    <property type="entry name" value="DUF6533"/>
</dbReference>
<dbReference type="Proteomes" id="UP000807353">
    <property type="component" value="Unassembled WGS sequence"/>
</dbReference>
<dbReference type="AlphaFoldDB" id="A0A9P5Y969"/>
<dbReference type="Pfam" id="PF20151">
    <property type="entry name" value="DUF6533"/>
    <property type="match status" value="1"/>
</dbReference>
<organism evidence="3 4">
    <name type="scientific">Collybia nuda</name>
    <dbReference type="NCBI Taxonomy" id="64659"/>
    <lineage>
        <taxon>Eukaryota</taxon>
        <taxon>Fungi</taxon>
        <taxon>Dikarya</taxon>
        <taxon>Basidiomycota</taxon>
        <taxon>Agaricomycotina</taxon>
        <taxon>Agaricomycetes</taxon>
        <taxon>Agaricomycetidae</taxon>
        <taxon>Agaricales</taxon>
        <taxon>Tricholomatineae</taxon>
        <taxon>Clitocybaceae</taxon>
        <taxon>Collybia</taxon>
    </lineage>
</organism>
<proteinExistence type="predicted"/>
<name>A0A9P5Y969_9AGAR</name>
<sequence>MSESPAELIAKFTVAVSENQRAVAAVVAALTFCTYDIVLSFPQEVKYIWRSKQSLITMLYFFVRYYSLINIICKGYYVWSVAAVPCIHLLAVDMVLLLRIFALYDRSKLVLTVLASLVFGECNQYQQSDHSDEISKVDLSVNQWANASLAKELIRGIAVVPPPYLGCATQVPSLKYNLISYILNFTLSLIFLAMTLKKLVENIQRLYGKLTWKSYKNVVAFAHDGSMFFALYVHRYFDLPQRMLIPVLESRTSATLLFEMIALFGVGGPIQVAITPWHLAMYSYSCSHLILNLRARGNSDQTWTETLSIQYTPRDDTGIQLGESLRFS</sequence>
<feature type="transmembrane region" description="Helical" evidence="1">
    <location>
        <begin position="54"/>
        <end position="72"/>
    </location>
</feature>
<feature type="transmembrane region" description="Helical" evidence="1">
    <location>
        <begin position="78"/>
        <end position="102"/>
    </location>
</feature>
<dbReference type="EMBL" id="MU150254">
    <property type="protein sequence ID" value="KAF9464442.1"/>
    <property type="molecule type" value="Genomic_DNA"/>
</dbReference>
<feature type="transmembrane region" description="Helical" evidence="1">
    <location>
        <begin position="178"/>
        <end position="196"/>
    </location>
</feature>
<keyword evidence="1" id="KW-0812">Transmembrane</keyword>
<keyword evidence="1" id="KW-1133">Transmembrane helix</keyword>
<protein>
    <recommendedName>
        <fullName evidence="2">DUF6533 domain-containing protein</fullName>
    </recommendedName>
</protein>
<dbReference type="OrthoDB" id="2638860at2759"/>
<feature type="transmembrane region" description="Helical" evidence="1">
    <location>
        <begin position="22"/>
        <end position="42"/>
    </location>
</feature>
<accession>A0A9P5Y969</accession>
<gene>
    <name evidence="3" type="ORF">BDZ94DRAFT_1256454</name>
</gene>
<evidence type="ECO:0000259" key="2">
    <source>
        <dbReference type="Pfam" id="PF20151"/>
    </source>
</evidence>